<sequence>MRLQCFGQPRNVAYAEAPIYYKLGDTSRTPTCLAPPPPSVALRRWLHTPPSGEFEQVVLYRYGPAQVGLGQSFTPCG</sequence>
<proteinExistence type="predicted"/>
<dbReference type="EMBL" id="CAADFF010000211">
    <property type="protein sequence ID" value="VFK00835.1"/>
    <property type="molecule type" value="Genomic_DNA"/>
</dbReference>
<reference evidence="1" key="1">
    <citation type="submission" date="2019-02" db="EMBL/GenBank/DDBJ databases">
        <authorList>
            <person name="Gruber-Vodicka R. H."/>
            <person name="Seah K. B. B."/>
        </authorList>
    </citation>
    <scope>NUCLEOTIDE SEQUENCE</scope>
    <source>
        <strain evidence="1">BECK_M7</strain>
    </source>
</reference>
<evidence type="ECO:0000313" key="1">
    <source>
        <dbReference type="EMBL" id="VFK00835.1"/>
    </source>
</evidence>
<accession>A0A450V7P3</accession>
<protein>
    <submittedName>
        <fullName evidence="1">Uncharacterized protein</fullName>
    </submittedName>
</protein>
<organism evidence="1">
    <name type="scientific">Candidatus Kentrum sp. LFY</name>
    <dbReference type="NCBI Taxonomy" id="2126342"/>
    <lineage>
        <taxon>Bacteria</taxon>
        <taxon>Pseudomonadati</taxon>
        <taxon>Pseudomonadota</taxon>
        <taxon>Gammaproteobacteria</taxon>
        <taxon>Candidatus Kentrum</taxon>
    </lineage>
</organism>
<dbReference type="AlphaFoldDB" id="A0A450V7P3"/>
<name>A0A450V7P3_9GAMM</name>
<gene>
    <name evidence="1" type="ORF">BECKLFY1418B_GA0070995_12111</name>
</gene>